<dbReference type="AlphaFoldDB" id="A0ABD5UYX9"/>
<feature type="transmembrane region" description="Helical" evidence="1">
    <location>
        <begin position="30"/>
        <end position="50"/>
    </location>
</feature>
<keyword evidence="3" id="KW-1185">Reference proteome</keyword>
<dbReference type="RefSeq" id="WP_379741735.1">
    <property type="nucleotide sequence ID" value="NZ_JBHSVN010000001.1"/>
</dbReference>
<accession>A0ABD5UYX9</accession>
<keyword evidence="1" id="KW-0812">Transmembrane</keyword>
<proteinExistence type="predicted"/>
<evidence type="ECO:0000313" key="2">
    <source>
        <dbReference type="EMBL" id="MFC6892136.1"/>
    </source>
</evidence>
<dbReference type="Proteomes" id="UP001596296">
    <property type="component" value="Unassembled WGS sequence"/>
</dbReference>
<feature type="transmembrane region" description="Helical" evidence="1">
    <location>
        <begin position="87"/>
        <end position="104"/>
    </location>
</feature>
<reference evidence="2 3" key="1">
    <citation type="journal article" date="2019" name="Int. J. Syst. Evol. Microbiol.">
        <title>The Global Catalogue of Microorganisms (GCM) 10K type strain sequencing project: providing services to taxonomists for standard genome sequencing and annotation.</title>
        <authorList>
            <consortium name="The Broad Institute Genomics Platform"/>
            <consortium name="The Broad Institute Genome Sequencing Center for Infectious Disease"/>
            <person name="Wu L."/>
            <person name="Ma J."/>
        </authorList>
    </citation>
    <scope>NUCLEOTIDE SEQUENCE [LARGE SCALE GENOMIC DNA]</scope>
    <source>
        <strain evidence="2 3">SKJ47</strain>
    </source>
</reference>
<keyword evidence="1" id="KW-0472">Membrane</keyword>
<name>A0ABD5UYX9_9EURY</name>
<comment type="caution">
    <text evidence="2">The sequence shown here is derived from an EMBL/GenBank/DDBJ whole genome shotgun (WGS) entry which is preliminary data.</text>
</comment>
<dbReference type="EMBL" id="JBHSXL010000004">
    <property type="protein sequence ID" value="MFC6892136.1"/>
    <property type="molecule type" value="Genomic_DNA"/>
</dbReference>
<evidence type="ECO:0000313" key="3">
    <source>
        <dbReference type="Proteomes" id="UP001596296"/>
    </source>
</evidence>
<sequence>MGVLGAIVIVHGAVLLTAHADRLAGWSGRLMIGYALVMLLNQLLVGTGMVGGSGTMGTGGAGMTGGMGGSGMAGSGMASGMGWDPGMVALAALMLASGVIMAWGPRMDDEGSEMHG</sequence>
<organism evidence="2 3">
    <name type="scientific">Halopenitus salinus</name>
    <dbReference type="NCBI Taxonomy" id="1198295"/>
    <lineage>
        <taxon>Archaea</taxon>
        <taxon>Methanobacteriati</taxon>
        <taxon>Methanobacteriota</taxon>
        <taxon>Stenosarchaea group</taxon>
        <taxon>Halobacteria</taxon>
        <taxon>Halobacteriales</taxon>
        <taxon>Haloferacaceae</taxon>
        <taxon>Halopenitus</taxon>
    </lineage>
</organism>
<evidence type="ECO:0000256" key="1">
    <source>
        <dbReference type="SAM" id="Phobius"/>
    </source>
</evidence>
<gene>
    <name evidence="2" type="ORF">ACFQE9_05840</name>
</gene>
<protein>
    <submittedName>
        <fullName evidence="2">Uncharacterized protein</fullName>
    </submittedName>
</protein>
<keyword evidence="1" id="KW-1133">Transmembrane helix</keyword>